<dbReference type="EMBL" id="JAMWYK010000001">
    <property type="protein sequence ID" value="MCO0831602.1"/>
    <property type="molecule type" value="Genomic_DNA"/>
</dbReference>
<evidence type="ECO:0000256" key="1">
    <source>
        <dbReference type="SAM" id="Phobius"/>
    </source>
</evidence>
<keyword evidence="3" id="KW-1185">Reference proteome</keyword>
<name>A0ABT0ZNS1_9LACO</name>
<organism evidence="2 3">
    <name type="scientific">Fructobacillus apis</name>
    <dbReference type="NCBI Taxonomy" id="2935017"/>
    <lineage>
        <taxon>Bacteria</taxon>
        <taxon>Bacillati</taxon>
        <taxon>Bacillota</taxon>
        <taxon>Bacilli</taxon>
        <taxon>Lactobacillales</taxon>
        <taxon>Lactobacillaceae</taxon>
        <taxon>Fructobacillus</taxon>
    </lineage>
</organism>
<accession>A0ABT0ZNS1</accession>
<sequence length="118" mass="13452">MAKVSGFYQPAGDWNKTSWLLWASFLFVSPIWASELLYAVNLYWVLYTAFIVLIGCGLFFGRYFVIEDGQILIHSFLTKKTVSFSGVQVKGRHLLINNTYDLLISKKNKGLVKDILHG</sequence>
<comment type="caution">
    <text evidence="2">The sequence shown here is derived from an EMBL/GenBank/DDBJ whole genome shotgun (WGS) entry which is preliminary data.</text>
</comment>
<proteinExistence type="predicted"/>
<reference evidence="2 3" key="1">
    <citation type="submission" date="2022-06" db="EMBL/GenBank/DDBJ databases">
        <title>Fructobacillus taiwanensis sp. nov., isolated from the honeybee.</title>
        <authorList>
            <person name="Chen Y.-S."/>
            <person name="Wang L.-T."/>
            <person name="Lee Y.-S."/>
            <person name="Chang Y.-C."/>
            <person name="Wu H.-C."/>
            <person name="Liao C.-Y."/>
            <person name="Chen W.-H."/>
            <person name="Deng J.-N."/>
            <person name="Wang Y.-H."/>
        </authorList>
    </citation>
    <scope>NUCLEOTIDE SEQUENCE [LARGE SCALE GENOMIC DNA]</scope>
    <source>
        <strain evidence="2 3">W13</strain>
    </source>
</reference>
<protein>
    <submittedName>
        <fullName evidence="2">EbsA family protein</fullName>
    </submittedName>
</protein>
<dbReference type="InterPro" id="IPR020215">
    <property type="entry name" value="EbsA-like"/>
</dbReference>
<evidence type="ECO:0000313" key="3">
    <source>
        <dbReference type="Proteomes" id="UP001523234"/>
    </source>
</evidence>
<dbReference type="RefSeq" id="WP_252442046.1">
    <property type="nucleotide sequence ID" value="NZ_JAMWYK010000001.1"/>
</dbReference>
<keyword evidence="1" id="KW-0812">Transmembrane</keyword>
<evidence type="ECO:0000313" key="2">
    <source>
        <dbReference type="EMBL" id="MCO0831602.1"/>
    </source>
</evidence>
<feature type="transmembrane region" description="Helical" evidence="1">
    <location>
        <begin position="43"/>
        <end position="65"/>
    </location>
</feature>
<dbReference type="Pfam" id="PF17255">
    <property type="entry name" value="EbsA"/>
    <property type="match status" value="1"/>
</dbReference>
<keyword evidence="1" id="KW-0472">Membrane</keyword>
<dbReference type="Proteomes" id="UP001523234">
    <property type="component" value="Unassembled WGS sequence"/>
</dbReference>
<keyword evidence="1" id="KW-1133">Transmembrane helix</keyword>
<gene>
    <name evidence="2" type="ORF">NFX39_00635</name>
</gene>